<name>A0AAD8BBH2_BIOPF</name>
<dbReference type="Proteomes" id="UP001233172">
    <property type="component" value="Unassembled WGS sequence"/>
</dbReference>
<reference evidence="1" key="2">
    <citation type="submission" date="2023-04" db="EMBL/GenBank/DDBJ databases">
        <authorList>
            <person name="Bu L."/>
            <person name="Lu L."/>
            <person name="Laidemitt M.R."/>
            <person name="Zhang S.M."/>
            <person name="Mutuku M."/>
            <person name="Mkoji G."/>
            <person name="Steinauer M."/>
            <person name="Loker E.S."/>
        </authorList>
    </citation>
    <scope>NUCLEOTIDE SEQUENCE</scope>
    <source>
        <strain evidence="1">KasaAsao</strain>
        <tissue evidence="1">Whole Snail</tissue>
    </source>
</reference>
<dbReference type="EMBL" id="JASAOG010000102">
    <property type="protein sequence ID" value="KAK0051595.1"/>
    <property type="molecule type" value="Genomic_DNA"/>
</dbReference>
<proteinExistence type="predicted"/>
<evidence type="ECO:0000313" key="1">
    <source>
        <dbReference type="EMBL" id="KAK0051595.1"/>
    </source>
</evidence>
<protein>
    <submittedName>
        <fullName evidence="1">Uncharacterized protein</fullName>
    </submittedName>
</protein>
<organism evidence="1 2">
    <name type="scientific">Biomphalaria pfeifferi</name>
    <name type="common">Bloodfluke planorb</name>
    <name type="synonym">Freshwater snail</name>
    <dbReference type="NCBI Taxonomy" id="112525"/>
    <lineage>
        <taxon>Eukaryota</taxon>
        <taxon>Metazoa</taxon>
        <taxon>Spiralia</taxon>
        <taxon>Lophotrochozoa</taxon>
        <taxon>Mollusca</taxon>
        <taxon>Gastropoda</taxon>
        <taxon>Heterobranchia</taxon>
        <taxon>Euthyneura</taxon>
        <taxon>Panpulmonata</taxon>
        <taxon>Hygrophila</taxon>
        <taxon>Lymnaeoidea</taxon>
        <taxon>Planorbidae</taxon>
        <taxon>Biomphalaria</taxon>
    </lineage>
</organism>
<evidence type="ECO:0000313" key="2">
    <source>
        <dbReference type="Proteomes" id="UP001233172"/>
    </source>
</evidence>
<comment type="caution">
    <text evidence="1">The sequence shown here is derived from an EMBL/GenBank/DDBJ whole genome shotgun (WGS) entry which is preliminary data.</text>
</comment>
<gene>
    <name evidence="1" type="ORF">Bpfe_018984</name>
</gene>
<dbReference type="AlphaFoldDB" id="A0AAD8BBH2"/>
<sequence>MVDLQVECLQFGNILAIASCPGESNSSIQLFKKDSLVDIIANAPIKDAITGLVYANQDIYNCNVPNGPRNMIKWETRSRVDEVSSNKIISKFKHYSFYSLSYIPNSFDPCISESFQWCNQSEREQCRSRIFWTSHEHVQCTKGPCKFCRLSRFTLCVDEPNELFSDQPAVMISLDHDLLLSATQQPWSKAKCHVSKDVTLSTLDCHFIKCSTYLGYYLHQDGSCRRFSLFYIALPVDDSVNPE</sequence>
<keyword evidence="2" id="KW-1185">Reference proteome</keyword>
<reference evidence="1" key="1">
    <citation type="journal article" date="2023" name="PLoS Negl. Trop. Dis.">
        <title>A genome sequence for Biomphalaria pfeifferi, the major vector snail for the human-infecting parasite Schistosoma mansoni.</title>
        <authorList>
            <person name="Bu L."/>
            <person name="Lu L."/>
            <person name="Laidemitt M.R."/>
            <person name="Zhang S.M."/>
            <person name="Mutuku M."/>
            <person name="Mkoji G."/>
            <person name="Steinauer M."/>
            <person name="Loker E.S."/>
        </authorList>
    </citation>
    <scope>NUCLEOTIDE SEQUENCE</scope>
    <source>
        <strain evidence="1">KasaAsao</strain>
    </source>
</reference>
<accession>A0AAD8BBH2</accession>